<evidence type="ECO:0000313" key="2">
    <source>
        <dbReference type="EMBL" id="SPM42280.1"/>
    </source>
</evidence>
<keyword evidence="3" id="KW-1185">Reference proteome</keyword>
<dbReference type="OrthoDB" id="4509678at2"/>
<sequence>MQLSCLDINQLIAAAGGDPWKIDESLQSGRPIQISDLAKAFHDAGRCTAESSKAFDEACRRFEASWNRENGDHPINDSAEVQRATQSLGVQAAQLPKIGVDLEDIAAVLAETQRVSATQISSLDAQLKDIDGALGHLLYDDHDPAETPAIQQRINELINLADADTKSTLNTLESLRDGYTDHLEKAVTNLRVDDGYDPAPIQGIDDDGKISHDEHDQNAVKNYDAKQRELDQALVNSPGGMTPEKADAAARLRDYATATNPAADLDARRLASERLDDFAMARFTGPLPTDPILGGDARSRAQMRLEWQKKFEQGLPGGPPMNPDQVTQLLDNGEQEARAVVMQQAVKGLVSQGMSPNAAKAVAGDVARGIPWAEITKQQGQIVTLAGAGVDGTVAARGGRHAVDAFTPEDVKAFERVGKVLGGAGAAVDVALALNDWAHGAGFAESAGKAGGSIGGGWLGGMAGGAAAGSVIGPEGAFVGAILGAAAGAWGGEKLGGFVGGQLDK</sequence>
<dbReference type="Proteomes" id="UP000240424">
    <property type="component" value="Unassembled WGS sequence"/>
</dbReference>
<protein>
    <recommendedName>
        <fullName evidence="1">Predicted hydrolase N-terminal domain-containing protein</fullName>
    </recommendedName>
</protein>
<name>A0A2U3PEW6_9MYCO</name>
<evidence type="ECO:0000259" key="1">
    <source>
        <dbReference type="Pfam" id="PF22905"/>
    </source>
</evidence>
<accession>A0A2U3PEW6</accession>
<organism evidence="2 3">
    <name type="scientific">Mycobacterium numidiamassiliense</name>
    <dbReference type="NCBI Taxonomy" id="1841861"/>
    <lineage>
        <taxon>Bacteria</taxon>
        <taxon>Bacillati</taxon>
        <taxon>Actinomycetota</taxon>
        <taxon>Actinomycetes</taxon>
        <taxon>Mycobacteriales</taxon>
        <taxon>Mycobacteriaceae</taxon>
        <taxon>Mycobacterium</taxon>
    </lineage>
</organism>
<dbReference type="Pfam" id="PF22905">
    <property type="entry name" value="Hydro_N_hd"/>
    <property type="match status" value="1"/>
</dbReference>
<dbReference type="InterPro" id="IPR054469">
    <property type="entry name" value="Pred_hydrolase_N"/>
</dbReference>
<evidence type="ECO:0000313" key="3">
    <source>
        <dbReference type="Proteomes" id="UP000240424"/>
    </source>
</evidence>
<feature type="domain" description="Predicted hydrolase N-terminal" evidence="1">
    <location>
        <begin position="1"/>
        <end position="191"/>
    </location>
</feature>
<dbReference type="EMBL" id="FUEZ01000004">
    <property type="protein sequence ID" value="SPM42280.1"/>
    <property type="molecule type" value="Genomic_DNA"/>
</dbReference>
<dbReference type="AlphaFoldDB" id="A0A2U3PEW6"/>
<gene>
    <name evidence="2" type="ORF">MNAB215_4500</name>
</gene>
<dbReference type="RefSeq" id="WP_077080756.1">
    <property type="nucleotide sequence ID" value="NZ_FUEZ01000004.1"/>
</dbReference>
<proteinExistence type="predicted"/>
<reference evidence="2 3" key="1">
    <citation type="submission" date="2017-01" db="EMBL/GenBank/DDBJ databases">
        <authorList>
            <consortium name="Urmite Genomes"/>
        </authorList>
    </citation>
    <scope>NUCLEOTIDE SEQUENCE [LARGE SCALE GENOMIC DNA]</scope>
    <source>
        <strain evidence="2 3">AB215</strain>
    </source>
</reference>
<dbReference type="STRING" id="1841861.GCA_900157365_02820"/>